<reference evidence="1 2" key="1">
    <citation type="submission" date="2019-03" db="EMBL/GenBank/DDBJ databases">
        <title>Single cell metagenomics reveals metabolic interactions within the superorganism composed of flagellate Streblomastix strix and complex community of Bacteroidetes bacteria on its surface.</title>
        <authorList>
            <person name="Treitli S.C."/>
            <person name="Kolisko M."/>
            <person name="Husnik F."/>
            <person name="Keeling P."/>
            <person name="Hampl V."/>
        </authorList>
    </citation>
    <scope>NUCLEOTIDE SEQUENCE [LARGE SCALE GENOMIC DNA]</scope>
    <source>
        <strain evidence="1">ST1C</strain>
    </source>
</reference>
<comment type="caution">
    <text evidence="1">The sequence shown here is derived from an EMBL/GenBank/DDBJ whole genome shotgun (WGS) entry which is preliminary data.</text>
</comment>
<feature type="non-terminal residue" evidence="1">
    <location>
        <position position="206"/>
    </location>
</feature>
<gene>
    <name evidence="1" type="ORF">EZS28_055177</name>
</gene>
<evidence type="ECO:0000313" key="2">
    <source>
        <dbReference type="Proteomes" id="UP000324800"/>
    </source>
</evidence>
<dbReference type="AlphaFoldDB" id="A0A5J4Q7E3"/>
<feature type="non-terminal residue" evidence="1">
    <location>
        <position position="1"/>
    </location>
</feature>
<organism evidence="1 2">
    <name type="scientific">Streblomastix strix</name>
    <dbReference type="NCBI Taxonomy" id="222440"/>
    <lineage>
        <taxon>Eukaryota</taxon>
        <taxon>Metamonada</taxon>
        <taxon>Preaxostyla</taxon>
        <taxon>Oxymonadida</taxon>
        <taxon>Streblomastigidae</taxon>
        <taxon>Streblomastix</taxon>
    </lineage>
</organism>
<protein>
    <submittedName>
        <fullName evidence="1">Uncharacterized protein</fullName>
    </submittedName>
</protein>
<accession>A0A5J4Q7E3</accession>
<dbReference type="EMBL" id="SNRW01046802">
    <property type="protein sequence ID" value="KAA6316948.1"/>
    <property type="molecule type" value="Genomic_DNA"/>
</dbReference>
<proteinExistence type="predicted"/>
<dbReference type="OrthoDB" id="283575at2759"/>
<evidence type="ECO:0000313" key="1">
    <source>
        <dbReference type="EMBL" id="KAA6316948.1"/>
    </source>
</evidence>
<name>A0A5J4Q7E3_9EUKA</name>
<dbReference type="Proteomes" id="UP000324800">
    <property type="component" value="Unassembled WGS sequence"/>
</dbReference>
<sequence length="206" mass="22426">CKPDLDPIGCNCPTEPQQLVGIRTEACPCNGDNDPRRGITCAVTRECEQNDLIETPCLCSEQYNSGNCTCTQEYHDDQQCICDQSGQSEVYDLTSCRSTKICIGDNIPIGCTCPNISQSGIAGCAQTRLCSQLNREELSQTDISICSCYGFGDPRNECSSQTQECKLASVSELNDIPVGVCACYEFGDPRIECSQSQDCNYESADL</sequence>